<reference evidence="3" key="1">
    <citation type="journal article" date="2014" name="PLoS ONE">
        <title>Transcriptome-Based Identification of ABC Transporters in the Western Tarnished Plant Bug Lygus hesperus.</title>
        <authorList>
            <person name="Hull J.J."/>
            <person name="Chaney K."/>
            <person name="Geib S.M."/>
            <person name="Fabrick J.A."/>
            <person name="Brent C.S."/>
            <person name="Walsh D."/>
            <person name="Lavine L.C."/>
        </authorList>
    </citation>
    <scope>NUCLEOTIDE SEQUENCE</scope>
</reference>
<sequence>MLSSKIISLVASKPLKAAAPVLSAVRFLSTKPHQFSSPSRPVPSLSELPRRINSKKLKNFSNTDGESESQKPKPKSFWNVVAYSTAEEYDIVNLSKALKAQNVYIPCELTSNEPLKAPSSQALHAIAKYQVTQELRHLYYFEDGTVVMWNLPEIEQHAVIDFLKPFEAKRYDAKIVQSELDFMKYTYDFEAKKTKINDGIMTLGSLEKCPETICAEMYTLSNAMAMSVKLGNLECILSKFVEDIEPMMDDLKTGQPVKISREGVLKKSGELYALRHTMNLSTDLLDIPDFYWDRENLEGLYQDAYNYFSIARRTRVMNEKLNHCSSLLELVSTHLSDRHHVRLEWMIIILIMVEVGFEILHFIR</sequence>
<dbReference type="EMBL" id="GBHO01030736">
    <property type="protein sequence ID" value="JAG12868.1"/>
    <property type="molecule type" value="Transcribed_RNA"/>
</dbReference>
<gene>
    <name evidence="3" type="ORF">CM83_62098</name>
</gene>
<dbReference type="PANTHER" id="PTHR16255">
    <property type="entry name" value="REQUIRED FOR MEIOTIC NUCLEAR DIVISION PROTEIN 1 HOMOLOG"/>
    <property type="match status" value="1"/>
</dbReference>
<evidence type="ECO:0000313" key="3">
    <source>
        <dbReference type="EMBL" id="JAG12868.1"/>
    </source>
</evidence>
<dbReference type="GO" id="GO:0070131">
    <property type="term" value="P:positive regulation of mitochondrial translation"/>
    <property type="evidence" value="ECO:0007669"/>
    <property type="project" value="TreeGrafter"/>
</dbReference>
<organism evidence="3">
    <name type="scientific">Lygus hesperus</name>
    <name type="common">Western plant bug</name>
    <dbReference type="NCBI Taxonomy" id="30085"/>
    <lineage>
        <taxon>Eukaryota</taxon>
        <taxon>Metazoa</taxon>
        <taxon>Ecdysozoa</taxon>
        <taxon>Arthropoda</taxon>
        <taxon>Hexapoda</taxon>
        <taxon>Insecta</taxon>
        <taxon>Pterygota</taxon>
        <taxon>Neoptera</taxon>
        <taxon>Paraneoptera</taxon>
        <taxon>Hemiptera</taxon>
        <taxon>Heteroptera</taxon>
        <taxon>Panheteroptera</taxon>
        <taxon>Cimicomorpha</taxon>
        <taxon>Miridae</taxon>
        <taxon>Mirini</taxon>
        <taxon>Lygus</taxon>
    </lineage>
</organism>
<proteinExistence type="inferred from homology"/>
<evidence type="ECO:0000259" key="2">
    <source>
        <dbReference type="Pfam" id="PF02582"/>
    </source>
</evidence>
<feature type="domain" description="DUF155" evidence="2">
    <location>
        <begin position="139"/>
        <end position="318"/>
    </location>
</feature>
<reference evidence="3" key="2">
    <citation type="submission" date="2014-07" db="EMBL/GenBank/DDBJ databases">
        <authorList>
            <person name="Hull J."/>
        </authorList>
    </citation>
    <scope>NUCLEOTIDE SEQUENCE</scope>
</reference>
<protein>
    <recommendedName>
        <fullName evidence="2">DUF155 domain-containing protein</fullName>
    </recommendedName>
</protein>
<dbReference type="InterPro" id="IPR051624">
    <property type="entry name" value="RMD1/Sad1-interacting"/>
</dbReference>
<dbReference type="PANTHER" id="PTHR16255:SF1">
    <property type="entry name" value="REQUIRED FOR MEIOTIC NUCLEAR DIVISION PROTEIN 1 HOMOLOG"/>
    <property type="match status" value="1"/>
</dbReference>
<dbReference type="Pfam" id="PF02582">
    <property type="entry name" value="DUF155"/>
    <property type="match status" value="1"/>
</dbReference>
<dbReference type="InterPro" id="IPR003734">
    <property type="entry name" value="DUF155"/>
</dbReference>
<dbReference type="AlphaFoldDB" id="A0A0A9X249"/>
<comment type="similarity">
    <text evidence="1">Belongs to the RMD1/sif2 family.</text>
</comment>
<evidence type="ECO:0000256" key="1">
    <source>
        <dbReference type="ARBA" id="ARBA00008306"/>
    </source>
</evidence>
<accession>A0A0A9X249</accession>
<name>A0A0A9X249_LYGHE</name>
<dbReference type="GO" id="GO:0005739">
    <property type="term" value="C:mitochondrion"/>
    <property type="evidence" value="ECO:0007669"/>
    <property type="project" value="UniProtKB-ARBA"/>
</dbReference>